<dbReference type="PANTHER" id="PTHR15343:SF0">
    <property type="entry name" value="T-CELL ANTIGEN CD7"/>
    <property type="match status" value="1"/>
</dbReference>
<dbReference type="GO" id="GO:0016020">
    <property type="term" value="C:membrane"/>
    <property type="evidence" value="ECO:0007669"/>
    <property type="project" value="InterPro"/>
</dbReference>
<dbReference type="InterPro" id="IPR039090">
    <property type="entry name" value="CD7"/>
</dbReference>
<dbReference type="EMBL" id="VZTS01013451">
    <property type="protein sequence ID" value="NXT51501.1"/>
    <property type="molecule type" value="Genomic_DNA"/>
</dbReference>
<evidence type="ECO:0000313" key="2">
    <source>
        <dbReference type="EMBL" id="NXT51501.1"/>
    </source>
</evidence>
<proteinExistence type="predicted"/>
<dbReference type="SUPFAM" id="SSF48726">
    <property type="entry name" value="Immunoglobulin"/>
    <property type="match status" value="1"/>
</dbReference>
<keyword evidence="1" id="KW-0472">Membrane</keyword>
<keyword evidence="1" id="KW-1133">Transmembrane helix</keyword>
<dbReference type="GO" id="GO:0038023">
    <property type="term" value="F:signaling receptor activity"/>
    <property type="evidence" value="ECO:0007669"/>
    <property type="project" value="InterPro"/>
</dbReference>
<feature type="non-terminal residue" evidence="2">
    <location>
        <position position="1"/>
    </location>
</feature>
<dbReference type="AlphaFoldDB" id="A0A7L3D744"/>
<dbReference type="PANTHER" id="PTHR15343">
    <property type="entry name" value="CD7"/>
    <property type="match status" value="1"/>
</dbReference>
<gene>
    <name evidence="2" type="primary">Cd7</name>
    <name evidence="2" type="ORF">PLUSOC_R02541</name>
</gene>
<protein>
    <submittedName>
        <fullName evidence="2">CD7 protein</fullName>
    </submittedName>
</protein>
<feature type="transmembrane region" description="Helical" evidence="1">
    <location>
        <begin position="94"/>
        <end position="116"/>
    </location>
</feature>
<dbReference type="InterPro" id="IPR013783">
    <property type="entry name" value="Ig-like_fold"/>
</dbReference>
<organism evidence="2 3">
    <name type="scientific">Pluvianellus socialis</name>
    <name type="common">Magellanic plover</name>
    <dbReference type="NCBI Taxonomy" id="227228"/>
    <lineage>
        <taxon>Eukaryota</taxon>
        <taxon>Metazoa</taxon>
        <taxon>Chordata</taxon>
        <taxon>Craniata</taxon>
        <taxon>Vertebrata</taxon>
        <taxon>Euteleostomi</taxon>
        <taxon>Archelosauria</taxon>
        <taxon>Archosauria</taxon>
        <taxon>Dinosauria</taxon>
        <taxon>Saurischia</taxon>
        <taxon>Theropoda</taxon>
        <taxon>Coelurosauria</taxon>
        <taxon>Aves</taxon>
        <taxon>Neognathae</taxon>
        <taxon>Neoaves</taxon>
        <taxon>Charadriiformes</taxon>
        <taxon>Charadriidae</taxon>
        <taxon>Pluvianellus</taxon>
    </lineage>
</organism>
<keyword evidence="1" id="KW-0812">Transmembrane</keyword>
<dbReference type="Proteomes" id="UP000519225">
    <property type="component" value="Unassembled WGS sequence"/>
</dbReference>
<name>A0A7L3D744_PLUSO</name>
<evidence type="ECO:0000313" key="3">
    <source>
        <dbReference type="Proteomes" id="UP000519225"/>
    </source>
</evidence>
<comment type="caution">
    <text evidence="2">The sequence shown here is derived from an EMBL/GenBank/DDBJ whole genome shotgun (WGS) entry which is preliminary data.</text>
</comment>
<evidence type="ECO:0000256" key="1">
    <source>
        <dbReference type="SAM" id="Phobius"/>
    </source>
</evidence>
<dbReference type="Gene3D" id="2.60.40.10">
    <property type="entry name" value="Immunoglobulins"/>
    <property type="match status" value="1"/>
</dbReference>
<dbReference type="InterPro" id="IPR036179">
    <property type="entry name" value="Ig-like_dom_sf"/>
</dbReference>
<keyword evidence="3" id="KW-1185">Reference proteome</keyword>
<feature type="non-terminal residue" evidence="2">
    <location>
        <position position="148"/>
    </location>
</feature>
<sequence length="148" mass="16558">YLLKTHMQSETVLYVSRQNSSTISSAFADRLNYSKEEKKIVVTLNNLQENDSGIYQCAGILKNAASLSVSRSGTIVLIKEVKQAGCSWNSHSSWGIYGLATVVVLLFSALMCSTLYRVNIKKSFQKKNPNAVYEDMSYSSRRNTLVRT</sequence>
<accession>A0A7L3D744</accession>
<dbReference type="GO" id="GO:0002250">
    <property type="term" value="P:adaptive immune response"/>
    <property type="evidence" value="ECO:0007669"/>
    <property type="project" value="InterPro"/>
</dbReference>
<reference evidence="2 3" key="1">
    <citation type="submission" date="2019-09" db="EMBL/GenBank/DDBJ databases">
        <title>Bird 10,000 Genomes (B10K) Project - Family phase.</title>
        <authorList>
            <person name="Zhang G."/>
        </authorList>
    </citation>
    <scope>NUCLEOTIDE SEQUENCE [LARGE SCALE GENOMIC DNA]</scope>
    <source>
        <strain evidence="2">B10K-DU-012-14</strain>
        <tissue evidence="2">Blood</tissue>
    </source>
</reference>